<proteinExistence type="predicted"/>
<name>K0RMT1_THAOC</name>
<evidence type="ECO:0000313" key="1">
    <source>
        <dbReference type="EMBL" id="EJK53564.1"/>
    </source>
</evidence>
<evidence type="ECO:0000313" key="2">
    <source>
        <dbReference type="Proteomes" id="UP000266841"/>
    </source>
</evidence>
<feature type="non-terminal residue" evidence="1">
    <location>
        <position position="1"/>
    </location>
</feature>
<dbReference type="AlphaFoldDB" id="K0RMT1"/>
<protein>
    <submittedName>
        <fullName evidence="1">Uncharacterized protein</fullName>
    </submittedName>
</protein>
<organism evidence="1 2">
    <name type="scientific">Thalassiosira oceanica</name>
    <name type="common">Marine diatom</name>
    <dbReference type="NCBI Taxonomy" id="159749"/>
    <lineage>
        <taxon>Eukaryota</taxon>
        <taxon>Sar</taxon>
        <taxon>Stramenopiles</taxon>
        <taxon>Ochrophyta</taxon>
        <taxon>Bacillariophyta</taxon>
        <taxon>Coscinodiscophyceae</taxon>
        <taxon>Thalassiosirophycidae</taxon>
        <taxon>Thalassiosirales</taxon>
        <taxon>Thalassiosiraceae</taxon>
        <taxon>Thalassiosira</taxon>
    </lineage>
</organism>
<dbReference type="Proteomes" id="UP000266841">
    <property type="component" value="Unassembled WGS sequence"/>
</dbReference>
<gene>
    <name evidence="1" type="ORF">THAOC_26975</name>
</gene>
<accession>K0RMT1</accession>
<keyword evidence="2" id="KW-1185">Reference proteome</keyword>
<comment type="caution">
    <text evidence="1">The sequence shown here is derived from an EMBL/GenBank/DDBJ whole genome shotgun (WGS) entry which is preliminary data.</text>
</comment>
<sequence length="104" mass="10537">IGQKSPPASRALAVQFLVLELCHALLASLLVQLAVGPLAVHAAVLDEAAGRAVLELDGVAPELAAVGAGISRGDWDAAAHVVDGFLAGSRPAAELVSRGQREAR</sequence>
<dbReference type="EMBL" id="AGNL01037533">
    <property type="protein sequence ID" value="EJK53564.1"/>
    <property type="molecule type" value="Genomic_DNA"/>
</dbReference>
<reference evidence="1 2" key="1">
    <citation type="journal article" date="2012" name="Genome Biol.">
        <title>Genome and low-iron response of an oceanic diatom adapted to chronic iron limitation.</title>
        <authorList>
            <person name="Lommer M."/>
            <person name="Specht M."/>
            <person name="Roy A.S."/>
            <person name="Kraemer L."/>
            <person name="Andreson R."/>
            <person name="Gutowska M.A."/>
            <person name="Wolf J."/>
            <person name="Bergner S.V."/>
            <person name="Schilhabel M.B."/>
            <person name="Klostermeier U.C."/>
            <person name="Beiko R.G."/>
            <person name="Rosenstiel P."/>
            <person name="Hippler M."/>
            <person name="Laroche J."/>
        </authorList>
    </citation>
    <scope>NUCLEOTIDE SEQUENCE [LARGE SCALE GENOMIC DNA]</scope>
    <source>
        <strain evidence="1 2">CCMP1005</strain>
    </source>
</reference>